<dbReference type="Pfam" id="PF07727">
    <property type="entry name" value="RVT_2"/>
    <property type="match status" value="1"/>
</dbReference>
<dbReference type="Proteomes" id="UP001642484">
    <property type="component" value="Unassembled WGS sequence"/>
</dbReference>
<name>A0ABP0PMH2_9DINO</name>
<comment type="caution">
    <text evidence="3">The sequence shown here is derived from an EMBL/GenBank/DDBJ whole genome shotgun (WGS) entry which is preliminary data.</text>
</comment>
<evidence type="ECO:0000313" key="4">
    <source>
        <dbReference type="Proteomes" id="UP001642484"/>
    </source>
</evidence>
<proteinExistence type="predicted"/>
<evidence type="ECO:0000256" key="1">
    <source>
        <dbReference type="SAM" id="MobiDB-lite"/>
    </source>
</evidence>
<dbReference type="InterPro" id="IPR013103">
    <property type="entry name" value="RVT_2"/>
</dbReference>
<dbReference type="PANTHER" id="PTHR11439">
    <property type="entry name" value="GAG-POL-RELATED RETROTRANSPOSON"/>
    <property type="match status" value="1"/>
</dbReference>
<dbReference type="PANTHER" id="PTHR11439:SF470">
    <property type="entry name" value="CYSTEINE-RICH RLK (RECEPTOR-LIKE PROTEIN KINASE) 8"/>
    <property type="match status" value="1"/>
</dbReference>
<feature type="domain" description="Reverse transcriptase Ty1/copia-type" evidence="2">
    <location>
        <begin position="181"/>
        <end position="375"/>
    </location>
</feature>
<reference evidence="3 4" key="1">
    <citation type="submission" date="2024-02" db="EMBL/GenBank/DDBJ databases">
        <authorList>
            <person name="Chen Y."/>
            <person name="Shah S."/>
            <person name="Dougan E. K."/>
            <person name="Thang M."/>
            <person name="Chan C."/>
        </authorList>
    </citation>
    <scope>NUCLEOTIDE SEQUENCE [LARGE SCALE GENOMIC DNA]</scope>
</reference>
<feature type="region of interest" description="Disordered" evidence="1">
    <location>
        <begin position="1"/>
        <end position="71"/>
    </location>
</feature>
<accession>A0ABP0PMH2</accession>
<protein>
    <recommendedName>
        <fullName evidence="2">Reverse transcriptase Ty1/copia-type domain-containing protein</fullName>
    </recommendedName>
</protein>
<evidence type="ECO:0000313" key="3">
    <source>
        <dbReference type="EMBL" id="CAK9076981.1"/>
    </source>
</evidence>
<gene>
    <name evidence="3" type="ORF">CCMP2556_LOCUS37943</name>
</gene>
<organism evidence="3 4">
    <name type="scientific">Durusdinium trenchii</name>
    <dbReference type="NCBI Taxonomy" id="1381693"/>
    <lineage>
        <taxon>Eukaryota</taxon>
        <taxon>Sar</taxon>
        <taxon>Alveolata</taxon>
        <taxon>Dinophyceae</taxon>
        <taxon>Suessiales</taxon>
        <taxon>Symbiodiniaceae</taxon>
        <taxon>Durusdinium</taxon>
    </lineage>
</organism>
<sequence>MAPVEPNAPSHKRRLSEPTAEGPTDAIEVDRSGAPSLDESMDVPGESMQESEYTPSRPPSVLDDSNPMDLDEDVAMEGNRLDQLAQWTIQSCFVGRSYEECHLSQFRNSIFYGEQKVPVTLNRAKFYQKRPSYVLEEGSSKELDPEMTLQGMLVEFGQMDSNRLGRVLPEESAKKLAVERGQEIIPCRWVNTYKASKDVVRCRCVVQQVSAGAGTAVSLGISSPTASVDGLKMVLALAGYFGSFLGALDVSCAFMASPLPMGFHQIVRLPAGTVDSNGRPVYVDLIKAMNGLRVSPRAWMMYISDIIQTQCGLSANLIEPSLFAGWTSVEGLDSEFVNILVYVDDLLIRTETEAMYEKLVALLKHEIQINETGRLGIKQKGELNFLGRRIWREAQSDAVHVGMKEGFFEDMFGLLMVSGLKPCDAVPQIRSQLDSVDPANNKELSPEQATAYRSVLGRMAWLAPFRADLCFAMSQLAVGQSTPMIKHEKALKAVSRYVKGTAHLCQTFPIPDVGSLYHQEGMHEFSLVSYCDASFAPMSNNGRKSVSGGLTIWLNSCIKSYARTQSVVAQSSAEAELIGVVEMTTESH</sequence>
<keyword evidence="4" id="KW-1185">Reference proteome</keyword>
<dbReference type="InterPro" id="IPR043502">
    <property type="entry name" value="DNA/RNA_pol_sf"/>
</dbReference>
<evidence type="ECO:0000259" key="2">
    <source>
        <dbReference type="Pfam" id="PF07727"/>
    </source>
</evidence>
<dbReference type="EMBL" id="CAXAMN010023352">
    <property type="protein sequence ID" value="CAK9076981.1"/>
    <property type="molecule type" value="Genomic_DNA"/>
</dbReference>
<dbReference type="SUPFAM" id="SSF56672">
    <property type="entry name" value="DNA/RNA polymerases"/>
    <property type="match status" value="1"/>
</dbReference>